<dbReference type="GO" id="GO:0003677">
    <property type="term" value="F:DNA binding"/>
    <property type="evidence" value="ECO:0007669"/>
    <property type="project" value="UniProtKB-KW"/>
</dbReference>
<feature type="domain" description="HTH gntR-type" evidence="4">
    <location>
        <begin position="1"/>
        <end position="51"/>
    </location>
</feature>
<dbReference type="Pfam" id="PF00392">
    <property type="entry name" value="GntR"/>
    <property type="match status" value="1"/>
</dbReference>
<evidence type="ECO:0000313" key="5">
    <source>
        <dbReference type="EMBL" id="MPM75219.1"/>
    </source>
</evidence>
<evidence type="ECO:0000256" key="1">
    <source>
        <dbReference type="ARBA" id="ARBA00023015"/>
    </source>
</evidence>
<dbReference type="Pfam" id="PF07702">
    <property type="entry name" value="UTRA"/>
    <property type="match status" value="1"/>
</dbReference>
<evidence type="ECO:0000256" key="2">
    <source>
        <dbReference type="ARBA" id="ARBA00023125"/>
    </source>
</evidence>
<dbReference type="InterPro" id="IPR000524">
    <property type="entry name" value="Tscrpt_reg_HTH_GntR"/>
</dbReference>
<keyword evidence="2" id="KW-0238">DNA-binding</keyword>
<sequence>MYKPGQLLPTENTLIEQYHISRVTVRKALDLLMNDGLIAKRRGYGTFVQNKKVEQTLTRVQHFANEMEKRGYESSVTMLTNEVVYASRTVAGELQIDEGDELVRVERLRYADGVPMCIENSYLILDKCPTVPKHDFSKQSLRLFLEQQYHIVWKRASQKIYAVNASPKQAGYLGVKEGEALIYIERVSYDQFELPGEYLQTWYRGDSYYLTADLEA</sequence>
<reference evidence="5" key="1">
    <citation type="submission" date="2019-08" db="EMBL/GenBank/DDBJ databases">
        <authorList>
            <person name="Kucharzyk K."/>
            <person name="Murdoch R.W."/>
            <person name="Higgins S."/>
            <person name="Loffler F."/>
        </authorList>
    </citation>
    <scope>NUCLEOTIDE SEQUENCE</scope>
</reference>
<accession>A0A645CE35</accession>
<dbReference type="SUPFAM" id="SSF64288">
    <property type="entry name" value="Chorismate lyase-like"/>
    <property type="match status" value="1"/>
</dbReference>
<keyword evidence="3" id="KW-0804">Transcription</keyword>
<dbReference type="AlphaFoldDB" id="A0A645CE35"/>
<dbReference type="InterPro" id="IPR011663">
    <property type="entry name" value="UTRA"/>
</dbReference>
<protein>
    <submittedName>
        <fullName evidence="5">HTH-type transcriptional repressor DasR</fullName>
    </submittedName>
</protein>
<dbReference type="Gene3D" id="1.10.10.10">
    <property type="entry name" value="Winged helix-like DNA-binding domain superfamily/Winged helix DNA-binding domain"/>
    <property type="match status" value="1"/>
</dbReference>
<keyword evidence="1" id="KW-0805">Transcription regulation</keyword>
<dbReference type="GO" id="GO:0045892">
    <property type="term" value="P:negative regulation of DNA-templated transcription"/>
    <property type="evidence" value="ECO:0007669"/>
    <property type="project" value="TreeGrafter"/>
</dbReference>
<name>A0A645CE35_9ZZZZ</name>
<dbReference type="PRINTS" id="PR00035">
    <property type="entry name" value="HTHGNTR"/>
</dbReference>
<gene>
    <name evidence="5" type="primary">dasR_5</name>
    <name evidence="5" type="ORF">SDC9_122210</name>
</gene>
<dbReference type="InterPro" id="IPR050679">
    <property type="entry name" value="Bact_HTH_transcr_reg"/>
</dbReference>
<organism evidence="5">
    <name type="scientific">bioreactor metagenome</name>
    <dbReference type="NCBI Taxonomy" id="1076179"/>
    <lineage>
        <taxon>unclassified sequences</taxon>
        <taxon>metagenomes</taxon>
        <taxon>ecological metagenomes</taxon>
    </lineage>
</organism>
<dbReference type="SMART" id="SM00866">
    <property type="entry name" value="UTRA"/>
    <property type="match status" value="1"/>
</dbReference>
<evidence type="ECO:0000256" key="3">
    <source>
        <dbReference type="ARBA" id="ARBA00023163"/>
    </source>
</evidence>
<dbReference type="InterPro" id="IPR036388">
    <property type="entry name" value="WH-like_DNA-bd_sf"/>
</dbReference>
<dbReference type="PROSITE" id="PS50949">
    <property type="entry name" value="HTH_GNTR"/>
    <property type="match status" value="1"/>
</dbReference>
<dbReference type="GO" id="GO:0003700">
    <property type="term" value="F:DNA-binding transcription factor activity"/>
    <property type="evidence" value="ECO:0007669"/>
    <property type="project" value="InterPro"/>
</dbReference>
<dbReference type="SMART" id="SM00345">
    <property type="entry name" value="HTH_GNTR"/>
    <property type="match status" value="1"/>
</dbReference>
<dbReference type="PANTHER" id="PTHR44846">
    <property type="entry name" value="MANNOSYL-D-GLYCERATE TRANSPORT/METABOLISM SYSTEM REPRESSOR MNGR-RELATED"/>
    <property type="match status" value="1"/>
</dbReference>
<dbReference type="InterPro" id="IPR036390">
    <property type="entry name" value="WH_DNA-bd_sf"/>
</dbReference>
<dbReference type="CDD" id="cd07377">
    <property type="entry name" value="WHTH_GntR"/>
    <property type="match status" value="1"/>
</dbReference>
<dbReference type="PANTHER" id="PTHR44846:SF1">
    <property type="entry name" value="MANNOSYL-D-GLYCERATE TRANSPORT_METABOLISM SYSTEM REPRESSOR MNGR-RELATED"/>
    <property type="match status" value="1"/>
</dbReference>
<dbReference type="Gene3D" id="3.40.1410.10">
    <property type="entry name" value="Chorismate lyase-like"/>
    <property type="match status" value="1"/>
</dbReference>
<proteinExistence type="predicted"/>
<comment type="caution">
    <text evidence="5">The sequence shown here is derived from an EMBL/GenBank/DDBJ whole genome shotgun (WGS) entry which is preliminary data.</text>
</comment>
<dbReference type="InterPro" id="IPR028978">
    <property type="entry name" value="Chorismate_lyase_/UTRA_dom_sf"/>
</dbReference>
<dbReference type="SUPFAM" id="SSF46785">
    <property type="entry name" value="Winged helix' DNA-binding domain"/>
    <property type="match status" value="1"/>
</dbReference>
<evidence type="ECO:0000259" key="4">
    <source>
        <dbReference type="PROSITE" id="PS50949"/>
    </source>
</evidence>
<dbReference type="EMBL" id="VSSQ01026480">
    <property type="protein sequence ID" value="MPM75219.1"/>
    <property type="molecule type" value="Genomic_DNA"/>
</dbReference>